<dbReference type="OrthoDB" id="95278at2"/>
<dbReference type="STRING" id="1423753.FD28_GL002501"/>
<dbReference type="Pfam" id="PF07997">
    <property type="entry name" value="DUF1694"/>
    <property type="match status" value="1"/>
</dbReference>
<name>A0A0R1UQU9_9LACO</name>
<keyword evidence="3" id="KW-1185">Reference proteome</keyword>
<dbReference type="InterPro" id="IPR012543">
    <property type="entry name" value="DUF1694"/>
</dbReference>
<comment type="caution">
    <text evidence="2">The sequence shown here is derived from an EMBL/GenBank/DDBJ whole genome shotgun (WGS) entry which is preliminary data.</text>
</comment>
<feature type="compositionally biased region" description="Basic and acidic residues" evidence="1">
    <location>
        <begin position="139"/>
        <end position="151"/>
    </location>
</feature>
<evidence type="ECO:0000256" key="1">
    <source>
        <dbReference type="SAM" id="MobiDB-lite"/>
    </source>
</evidence>
<gene>
    <name evidence="2" type="ORF">FD28_GL002501</name>
</gene>
<proteinExistence type="predicted"/>
<dbReference type="AlphaFoldDB" id="A0A0R1UQU9"/>
<feature type="region of interest" description="Disordered" evidence="1">
    <location>
        <begin position="1"/>
        <end position="23"/>
    </location>
</feature>
<evidence type="ECO:0008006" key="4">
    <source>
        <dbReference type="Google" id="ProtNLM"/>
    </source>
</evidence>
<evidence type="ECO:0000313" key="3">
    <source>
        <dbReference type="Proteomes" id="UP000051580"/>
    </source>
</evidence>
<dbReference type="RefSeq" id="WP_057733286.1">
    <property type="nucleotide sequence ID" value="NZ_AZFS01000046.1"/>
</dbReference>
<dbReference type="Gene3D" id="3.30.1330.30">
    <property type="match status" value="1"/>
</dbReference>
<evidence type="ECO:0000313" key="2">
    <source>
        <dbReference type="EMBL" id="KRL95532.1"/>
    </source>
</evidence>
<sequence length="151" mass="17023">MAEKSQMDKHLQNSTFGVPKVNPDEQRRYLGTFRERVSLAMTIAEVKDRNNVDAFITEITAHPDLQVILNGHIDQADLAPYLKLASQHNLKFTIRNDIFYGMAEDDYGLIVASDHAINLNPVDLTKKYPKQSAKTATPDNKKSLLDKLLGK</sequence>
<dbReference type="EMBL" id="AZFS01000046">
    <property type="protein sequence ID" value="KRL95532.1"/>
    <property type="molecule type" value="Genomic_DNA"/>
</dbReference>
<reference evidence="2 3" key="1">
    <citation type="journal article" date="2015" name="Genome Announc.">
        <title>Expanding the biotechnology potential of lactobacilli through comparative genomics of 213 strains and associated genera.</title>
        <authorList>
            <person name="Sun Z."/>
            <person name="Harris H.M."/>
            <person name="McCann A."/>
            <person name="Guo C."/>
            <person name="Argimon S."/>
            <person name="Zhang W."/>
            <person name="Yang X."/>
            <person name="Jeffery I.B."/>
            <person name="Cooney J.C."/>
            <person name="Kagawa T.F."/>
            <person name="Liu W."/>
            <person name="Song Y."/>
            <person name="Salvetti E."/>
            <person name="Wrobel A."/>
            <person name="Rasinkangas P."/>
            <person name="Parkhill J."/>
            <person name="Rea M.C."/>
            <person name="O'Sullivan O."/>
            <person name="Ritari J."/>
            <person name="Douillard F.P."/>
            <person name="Paul Ross R."/>
            <person name="Yang R."/>
            <person name="Briner A.E."/>
            <person name="Felis G.E."/>
            <person name="de Vos W.M."/>
            <person name="Barrangou R."/>
            <person name="Klaenhammer T.R."/>
            <person name="Caufield P.W."/>
            <person name="Cui Y."/>
            <person name="Zhang H."/>
            <person name="O'Toole P.W."/>
        </authorList>
    </citation>
    <scope>NUCLEOTIDE SEQUENCE [LARGE SCALE GENOMIC DNA]</scope>
    <source>
        <strain evidence="2 3">DSM 16381</strain>
    </source>
</reference>
<dbReference type="PATRIC" id="fig|1423753.3.peg.2623"/>
<dbReference type="InterPro" id="IPR029064">
    <property type="entry name" value="Ribosomal_eL30-like_sf"/>
</dbReference>
<feature type="compositionally biased region" description="Basic and acidic residues" evidence="1">
    <location>
        <begin position="1"/>
        <end position="11"/>
    </location>
</feature>
<protein>
    <recommendedName>
        <fullName evidence="4">DUF1694 domain-containing protein</fullName>
    </recommendedName>
</protein>
<dbReference type="SUPFAM" id="SSF160515">
    <property type="entry name" value="YueI-like"/>
    <property type="match status" value="1"/>
</dbReference>
<dbReference type="PIRSF" id="PIRSF034303">
    <property type="entry name" value="DUF1694"/>
    <property type="match status" value="1"/>
</dbReference>
<dbReference type="Proteomes" id="UP000051580">
    <property type="component" value="Unassembled WGS sequence"/>
</dbReference>
<feature type="region of interest" description="Disordered" evidence="1">
    <location>
        <begin position="130"/>
        <end position="151"/>
    </location>
</feature>
<accession>A0A0R1UQU9</accession>
<organism evidence="2 3">
    <name type="scientific">Levilactobacillus hammesii DSM 16381</name>
    <dbReference type="NCBI Taxonomy" id="1423753"/>
    <lineage>
        <taxon>Bacteria</taxon>
        <taxon>Bacillati</taxon>
        <taxon>Bacillota</taxon>
        <taxon>Bacilli</taxon>
        <taxon>Lactobacillales</taxon>
        <taxon>Lactobacillaceae</taxon>
        <taxon>Levilactobacillus</taxon>
    </lineage>
</organism>